<organism evidence="2">
    <name type="scientific">Symploca sp. SIO1C4</name>
    <dbReference type="NCBI Taxonomy" id="2607765"/>
    <lineage>
        <taxon>Bacteria</taxon>
        <taxon>Bacillati</taxon>
        <taxon>Cyanobacteriota</taxon>
        <taxon>Cyanophyceae</taxon>
        <taxon>Coleofasciculales</taxon>
        <taxon>Coleofasciculaceae</taxon>
        <taxon>Symploca</taxon>
    </lineage>
</organism>
<feature type="domain" description="DUF4114" evidence="1">
    <location>
        <begin position="820"/>
        <end position="882"/>
    </location>
</feature>
<sequence length="886" mass="94964">MAFEITQNDIGTALLNSLLGETPGLSNFDISLVGDGQAFGTFQNDPFGLESGVVLSTGQVSSILGKNSFDGGFVSSSLGTDTNISFDKLDNLTGSNLQTAVYRADLSGIGFDINSITIADNGSLTGGSPGRFSGFDLDAIKLSNEFTNNATEVNDISGLNVFDFSPDGIILNLGSQRFSTLSDPDLFGTINGIIDNKIATLGSFDGNSNILANTNGFISLGNSGQAVFNLTEIIQDTSEPLYLYIGEVGNNGELASGQVLAPERTIDNDLSTDFGLPGADDDTISIELEFDADDTAELLYFQFVFGSEEFVEFGEQFNDTFSLELNGFNFARLSDSSSITINNLVPSPLGSYHPDFIYNPVDTGPASSEIRLDGYTQPLTYVGFLQQNARNTLKITIEDTRDGLFDSAVFIKSGIFETTEASPIDPDDSDEDDEIGVTITPIDEDGNFELVEGEEQKSFEIVLNTTPSEIVTIVVAPDDQIDLGNGAGNPITVIFTPDNALIPQTITAIAVDDDRAEGEHVGVISFASSSNDSSYEGLIINEISTNINDSTSIELSLIPDNLLFIDTNLSQVGLQFTFLESSADFVNEVGIFYVDDEQGSINGITPNQAGYLQAVMERSQVISSALANNQFSTLSSSSYLNLNTSEFFNFYLVRDSTTDNVIANLATGSSTPNVLFGTTNANPNGFEHLQITEVSNNLFELAWEDSSGGADADFNDLIVQMEVAKEPQKLGSDLQSQSQRELIDLTQQQEQLVQAAFTVASEAAYDNLAGLYRIADESGTVIDPITGQVLAPGEAGYVQTALQNSVVEFNRSGTAPIKLEGGDLYAPYILADGNPNNAYFPYIAANIDGFDHIRLYGNNTFAFEDLPNGGDADYNDFVVSVDLVVI</sequence>
<accession>A0A6B3N9P0</accession>
<gene>
    <name evidence="2" type="ORF">F6J89_01390</name>
</gene>
<dbReference type="Pfam" id="PF13448">
    <property type="entry name" value="DUF4114"/>
    <property type="match status" value="2"/>
</dbReference>
<comment type="caution">
    <text evidence="2">The sequence shown here is derived from an EMBL/GenBank/DDBJ whole genome shotgun (WGS) entry which is preliminary data.</text>
</comment>
<feature type="domain" description="DUF4114" evidence="1">
    <location>
        <begin position="645"/>
        <end position="723"/>
    </location>
</feature>
<evidence type="ECO:0000259" key="1">
    <source>
        <dbReference type="Pfam" id="PF13448"/>
    </source>
</evidence>
<protein>
    <submittedName>
        <fullName evidence="2">DUF4114 domain-containing protein</fullName>
    </submittedName>
</protein>
<dbReference type="InterPro" id="IPR049804">
    <property type="entry name" value="Choice_anch_L"/>
</dbReference>
<dbReference type="NCBIfam" id="NF038133">
    <property type="entry name" value="choice_anch_L"/>
    <property type="match status" value="1"/>
</dbReference>
<proteinExistence type="predicted"/>
<evidence type="ECO:0000313" key="2">
    <source>
        <dbReference type="EMBL" id="NER26331.1"/>
    </source>
</evidence>
<dbReference type="InterPro" id="IPR025193">
    <property type="entry name" value="DUF4114"/>
</dbReference>
<reference evidence="2" key="1">
    <citation type="submission" date="2019-11" db="EMBL/GenBank/DDBJ databases">
        <title>Genomic insights into an expanded diversity of filamentous marine cyanobacteria reveals the extraordinary biosynthetic potential of Moorea and Okeania.</title>
        <authorList>
            <person name="Ferreira Leao T."/>
            <person name="Wang M."/>
            <person name="Moss N."/>
            <person name="Da Silva R."/>
            <person name="Sanders J."/>
            <person name="Nurk S."/>
            <person name="Gurevich A."/>
            <person name="Humphrey G."/>
            <person name="Reher R."/>
            <person name="Zhu Q."/>
            <person name="Belda-Ferre P."/>
            <person name="Glukhov E."/>
            <person name="Rex R."/>
            <person name="Dorrestein P.C."/>
            <person name="Knight R."/>
            <person name="Pevzner P."/>
            <person name="Gerwick W.H."/>
            <person name="Gerwick L."/>
        </authorList>
    </citation>
    <scope>NUCLEOTIDE SEQUENCE</scope>
    <source>
        <strain evidence="2">SIO1C4</strain>
    </source>
</reference>
<dbReference type="AlphaFoldDB" id="A0A6B3N9P0"/>
<dbReference type="EMBL" id="JAAHFQ010000018">
    <property type="protein sequence ID" value="NER26331.1"/>
    <property type="molecule type" value="Genomic_DNA"/>
</dbReference>
<name>A0A6B3N9P0_9CYAN</name>